<reference evidence="2 3" key="1">
    <citation type="submission" date="2021-06" db="EMBL/GenBank/DDBJ databases">
        <authorList>
            <person name="Kallberg Y."/>
            <person name="Tangrot J."/>
            <person name="Rosling A."/>
        </authorList>
    </citation>
    <scope>NUCLEOTIDE SEQUENCE [LARGE SCALE GENOMIC DNA]</scope>
    <source>
        <strain evidence="2 3">120-4 pot B 10/14</strain>
    </source>
</reference>
<gene>
    <name evidence="2" type="ORF">GMARGA_LOCUS40554</name>
</gene>
<proteinExistence type="predicted"/>
<feature type="compositionally biased region" description="Basic and acidic residues" evidence="1">
    <location>
        <begin position="95"/>
        <end position="107"/>
    </location>
</feature>
<evidence type="ECO:0000256" key="1">
    <source>
        <dbReference type="SAM" id="MobiDB-lite"/>
    </source>
</evidence>
<dbReference type="EMBL" id="CAJVQB010104219">
    <property type="protein sequence ID" value="CAG8851088.1"/>
    <property type="molecule type" value="Genomic_DNA"/>
</dbReference>
<keyword evidence="3" id="KW-1185">Reference proteome</keyword>
<accession>A0ABN7X934</accession>
<evidence type="ECO:0000313" key="2">
    <source>
        <dbReference type="EMBL" id="CAG8851088.1"/>
    </source>
</evidence>
<comment type="caution">
    <text evidence="2">The sequence shown here is derived from an EMBL/GenBank/DDBJ whole genome shotgun (WGS) entry which is preliminary data.</text>
</comment>
<sequence length="162" mass="18484">GSLGYVVSASFLKKAGILIDCLSTIMMIGMHSEQKRPLEEIDRFPVTVETKTITSKAIVTEAANYAVIILTKYCKLVNIGDQIIKKKRKKIANKGVDEENESKSGEKEETDSEDENEDDEYKEKILIAQPYLYCEFRPVEKQLKESCTQYLKEGHRRENCIV</sequence>
<dbReference type="Proteomes" id="UP000789901">
    <property type="component" value="Unassembled WGS sequence"/>
</dbReference>
<feature type="region of interest" description="Disordered" evidence="1">
    <location>
        <begin position="88"/>
        <end position="121"/>
    </location>
</feature>
<name>A0ABN7X934_GIGMA</name>
<protein>
    <submittedName>
        <fullName evidence="2">26764_t:CDS:1</fullName>
    </submittedName>
</protein>
<organism evidence="2 3">
    <name type="scientific">Gigaspora margarita</name>
    <dbReference type="NCBI Taxonomy" id="4874"/>
    <lineage>
        <taxon>Eukaryota</taxon>
        <taxon>Fungi</taxon>
        <taxon>Fungi incertae sedis</taxon>
        <taxon>Mucoromycota</taxon>
        <taxon>Glomeromycotina</taxon>
        <taxon>Glomeromycetes</taxon>
        <taxon>Diversisporales</taxon>
        <taxon>Gigasporaceae</taxon>
        <taxon>Gigaspora</taxon>
    </lineage>
</organism>
<feature type="non-terminal residue" evidence="2">
    <location>
        <position position="1"/>
    </location>
</feature>
<evidence type="ECO:0000313" key="3">
    <source>
        <dbReference type="Proteomes" id="UP000789901"/>
    </source>
</evidence>
<feature type="compositionally biased region" description="Acidic residues" evidence="1">
    <location>
        <begin position="108"/>
        <end position="120"/>
    </location>
</feature>